<feature type="transmembrane region" description="Helical" evidence="5">
    <location>
        <begin position="22"/>
        <end position="45"/>
    </location>
</feature>
<dbReference type="Proteomes" id="UP000800036">
    <property type="component" value="Unassembled WGS sequence"/>
</dbReference>
<name>A0A6A5VSI8_9PLEO</name>
<dbReference type="PANTHER" id="PTHR39608">
    <property type="entry name" value="INTEGRAL MEMBRANE PROTEIN (AFU_ORTHOLOGUE AFUA_5G08640)"/>
    <property type="match status" value="1"/>
</dbReference>
<proteinExistence type="predicted"/>
<comment type="subcellular location">
    <subcellularLocation>
        <location evidence="1">Membrane</location>
        <topology evidence="1">Multi-pass membrane protein</topology>
    </subcellularLocation>
</comment>
<keyword evidence="3 5" id="KW-1133">Transmembrane helix</keyword>
<dbReference type="GO" id="GO:0016020">
    <property type="term" value="C:membrane"/>
    <property type="evidence" value="ECO:0007669"/>
    <property type="project" value="UniProtKB-SubCell"/>
</dbReference>
<evidence type="ECO:0000313" key="7">
    <source>
        <dbReference type="EMBL" id="KAF1979559.1"/>
    </source>
</evidence>
<sequence>SSIIVVGITGYFLKAYPHEQHFIFEMVISSITLALWLPSFILPLLKSEGKVWGSIYAIPNFDFSHLWLTAFVFAAQDWNKSSCSLNAPVGGSCNLKLTSEAFIFLAL</sequence>
<dbReference type="Pfam" id="PF01284">
    <property type="entry name" value="MARVEL"/>
    <property type="match status" value="1"/>
</dbReference>
<dbReference type="EMBL" id="ML976657">
    <property type="protein sequence ID" value="KAF1979559.1"/>
    <property type="molecule type" value="Genomic_DNA"/>
</dbReference>
<dbReference type="OrthoDB" id="20872at2759"/>
<dbReference type="InterPro" id="IPR008253">
    <property type="entry name" value="Marvel"/>
</dbReference>
<evidence type="ECO:0000256" key="2">
    <source>
        <dbReference type="ARBA" id="ARBA00022692"/>
    </source>
</evidence>
<keyword evidence="4 5" id="KW-0472">Membrane</keyword>
<dbReference type="AlphaFoldDB" id="A0A6A5VSI8"/>
<evidence type="ECO:0000256" key="4">
    <source>
        <dbReference type="ARBA" id="ARBA00023136"/>
    </source>
</evidence>
<evidence type="ECO:0000313" key="8">
    <source>
        <dbReference type="Proteomes" id="UP000800036"/>
    </source>
</evidence>
<evidence type="ECO:0000256" key="5">
    <source>
        <dbReference type="SAM" id="Phobius"/>
    </source>
</evidence>
<protein>
    <recommendedName>
        <fullName evidence="6">MARVEL domain-containing protein</fullName>
    </recommendedName>
</protein>
<dbReference type="PANTHER" id="PTHR39608:SF2">
    <property type="entry name" value="MARVEL DOMAIN-CONTAINING PROTEIN"/>
    <property type="match status" value="1"/>
</dbReference>
<keyword evidence="2 5" id="KW-0812">Transmembrane</keyword>
<gene>
    <name evidence="7" type="ORF">BU23DRAFT_445850</name>
</gene>
<evidence type="ECO:0000256" key="3">
    <source>
        <dbReference type="ARBA" id="ARBA00022989"/>
    </source>
</evidence>
<feature type="domain" description="MARVEL" evidence="6">
    <location>
        <begin position="2"/>
        <end position="106"/>
    </location>
</feature>
<reference evidence="7" key="1">
    <citation type="journal article" date="2020" name="Stud. Mycol.">
        <title>101 Dothideomycetes genomes: a test case for predicting lifestyles and emergence of pathogens.</title>
        <authorList>
            <person name="Haridas S."/>
            <person name="Albert R."/>
            <person name="Binder M."/>
            <person name="Bloem J."/>
            <person name="Labutti K."/>
            <person name="Salamov A."/>
            <person name="Andreopoulos B."/>
            <person name="Baker S."/>
            <person name="Barry K."/>
            <person name="Bills G."/>
            <person name="Bluhm B."/>
            <person name="Cannon C."/>
            <person name="Castanera R."/>
            <person name="Culley D."/>
            <person name="Daum C."/>
            <person name="Ezra D."/>
            <person name="Gonzalez J."/>
            <person name="Henrissat B."/>
            <person name="Kuo A."/>
            <person name="Liang C."/>
            <person name="Lipzen A."/>
            <person name="Lutzoni F."/>
            <person name="Magnuson J."/>
            <person name="Mondo S."/>
            <person name="Nolan M."/>
            <person name="Ohm R."/>
            <person name="Pangilinan J."/>
            <person name="Park H.-J."/>
            <person name="Ramirez L."/>
            <person name="Alfaro M."/>
            <person name="Sun H."/>
            <person name="Tritt A."/>
            <person name="Yoshinaga Y."/>
            <person name="Zwiers L.-H."/>
            <person name="Turgeon B."/>
            <person name="Goodwin S."/>
            <person name="Spatafora J."/>
            <person name="Crous P."/>
            <person name="Grigoriev I."/>
        </authorList>
    </citation>
    <scope>NUCLEOTIDE SEQUENCE</scope>
    <source>
        <strain evidence="7">CBS 107.79</strain>
    </source>
</reference>
<organism evidence="7 8">
    <name type="scientific">Bimuria novae-zelandiae CBS 107.79</name>
    <dbReference type="NCBI Taxonomy" id="1447943"/>
    <lineage>
        <taxon>Eukaryota</taxon>
        <taxon>Fungi</taxon>
        <taxon>Dikarya</taxon>
        <taxon>Ascomycota</taxon>
        <taxon>Pezizomycotina</taxon>
        <taxon>Dothideomycetes</taxon>
        <taxon>Pleosporomycetidae</taxon>
        <taxon>Pleosporales</taxon>
        <taxon>Massarineae</taxon>
        <taxon>Didymosphaeriaceae</taxon>
        <taxon>Bimuria</taxon>
    </lineage>
</organism>
<evidence type="ECO:0000259" key="6">
    <source>
        <dbReference type="Pfam" id="PF01284"/>
    </source>
</evidence>
<accession>A0A6A5VSI8</accession>
<feature type="non-terminal residue" evidence="7">
    <location>
        <position position="1"/>
    </location>
</feature>
<keyword evidence="8" id="KW-1185">Reference proteome</keyword>
<evidence type="ECO:0000256" key="1">
    <source>
        <dbReference type="ARBA" id="ARBA00004141"/>
    </source>
</evidence>